<reference evidence="1 2" key="1">
    <citation type="submission" date="2013-11" db="EMBL/GenBank/DDBJ databases">
        <title>The Genome Sequence of Phytophthora parasitica P1569.</title>
        <authorList>
            <consortium name="The Broad Institute Genomics Platform"/>
            <person name="Russ C."/>
            <person name="Tyler B."/>
            <person name="Panabieres F."/>
            <person name="Shan W."/>
            <person name="Tripathy S."/>
            <person name="Grunwald N."/>
            <person name="Machado M."/>
            <person name="Johnson C.S."/>
            <person name="Arredondo F."/>
            <person name="Hong C."/>
            <person name="Coffey M."/>
            <person name="Young S.K."/>
            <person name="Zeng Q."/>
            <person name="Gargeya S."/>
            <person name="Fitzgerald M."/>
            <person name="Abouelleil A."/>
            <person name="Alvarado L."/>
            <person name="Chapman S.B."/>
            <person name="Gainer-Dewar J."/>
            <person name="Goldberg J."/>
            <person name="Griggs A."/>
            <person name="Gujja S."/>
            <person name="Hansen M."/>
            <person name="Howarth C."/>
            <person name="Imamovic A."/>
            <person name="Ireland A."/>
            <person name="Larimer J."/>
            <person name="McCowan C."/>
            <person name="Murphy C."/>
            <person name="Pearson M."/>
            <person name="Poon T.W."/>
            <person name="Priest M."/>
            <person name="Roberts A."/>
            <person name="Saif S."/>
            <person name="Shea T."/>
            <person name="Sykes S."/>
            <person name="Wortman J."/>
            <person name="Nusbaum C."/>
            <person name="Birren B."/>
        </authorList>
    </citation>
    <scope>NUCLEOTIDE SEQUENCE [LARGE SCALE GENOMIC DNA]</scope>
    <source>
        <strain evidence="1 2">P1569</strain>
    </source>
</reference>
<dbReference type="AlphaFoldDB" id="V9EF76"/>
<protein>
    <submittedName>
        <fullName evidence="1">Uncharacterized protein</fullName>
    </submittedName>
</protein>
<dbReference type="Proteomes" id="UP000018721">
    <property type="component" value="Unassembled WGS sequence"/>
</dbReference>
<comment type="caution">
    <text evidence="1">The sequence shown here is derived from an EMBL/GenBank/DDBJ whole genome shotgun (WGS) entry which is preliminary data.</text>
</comment>
<feature type="non-terminal residue" evidence="1">
    <location>
        <position position="1"/>
    </location>
</feature>
<accession>V9EF76</accession>
<dbReference type="HOGENOM" id="CLU_2629452_0_0_1"/>
<dbReference type="eggNOG" id="ENOG502RRZB">
    <property type="taxonomic scope" value="Eukaryota"/>
</dbReference>
<organism evidence="1 2">
    <name type="scientific">Phytophthora nicotianae P1569</name>
    <dbReference type="NCBI Taxonomy" id="1317065"/>
    <lineage>
        <taxon>Eukaryota</taxon>
        <taxon>Sar</taxon>
        <taxon>Stramenopiles</taxon>
        <taxon>Oomycota</taxon>
        <taxon>Peronosporomycetes</taxon>
        <taxon>Peronosporales</taxon>
        <taxon>Peronosporaceae</taxon>
        <taxon>Phytophthora</taxon>
    </lineage>
</organism>
<keyword evidence="2" id="KW-1185">Reference proteome</keyword>
<gene>
    <name evidence="1" type="ORF">F443_16279</name>
</gene>
<evidence type="ECO:0000313" key="2">
    <source>
        <dbReference type="Proteomes" id="UP000018721"/>
    </source>
</evidence>
<dbReference type="EMBL" id="ANIZ01002857">
    <property type="protein sequence ID" value="ETI37850.1"/>
    <property type="molecule type" value="Genomic_DNA"/>
</dbReference>
<evidence type="ECO:0000313" key="1">
    <source>
        <dbReference type="EMBL" id="ETI37850.1"/>
    </source>
</evidence>
<proteinExistence type="predicted"/>
<sequence>LYNVEALATASSRGGASVSGRKKVPTIHTTSRELIGVDGYTLATDLKISRPERNLYRFDTFRAEWEDEAARYPSTWDK</sequence>
<name>V9EF76_PHYNI</name>